<dbReference type="SUPFAM" id="SSF116726">
    <property type="entry name" value="TrkA C-terminal domain-like"/>
    <property type="match status" value="1"/>
</dbReference>
<evidence type="ECO:0000313" key="4">
    <source>
        <dbReference type="EMBL" id="QHQ60104.1"/>
    </source>
</evidence>
<keyword evidence="2" id="KW-0630">Potassium</keyword>
<keyword evidence="1" id="KW-0633">Potassium transport</keyword>
<evidence type="ECO:0000313" key="5">
    <source>
        <dbReference type="Proteomes" id="UP000464314"/>
    </source>
</evidence>
<dbReference type="KEGG" id="anr:Ana3638_04315"/>
<dbReference type="InterPro" id="IPR036721">
    <property type="entry name" value="RCK_C_sf"/>
</dbReference>
<dbReference type="PROSITE" id="PS51201">
    <property type="entry name" value="RCK_N"/>
    <property type="match status" value="1"/>
</dbReference>
<dbReference type="Proteomes" id="UP000464314">
    <property type="component" value="Chromosome"/>
</dbReference>
<dbReference type="RefSeq" id="WP_161836939.1">
    <property type="nucleotide sequence ID" value="NZ_CP048000.1"/>
</dbReference>
<dbReference type="PANTHER" id="PTHR43833:SF8">
    <property type="entry name" value="TRK SYSTEM POTASSIUM UPTAKE PROTEIN TRKA"/>
    <property type="match status" value="1"/>
</dbReference>
<organism evidence="4 5">
    <name type="scientific">Anaerocolumna sedimenticola</name>
    <dbReference type="NCBI Taxonomy" id="2696063"/>
    <lineage>
        <taxon>Bacteria</taxon>
        <taxon>Bacillati</taxon>
        <taxon>Bacillota</taxon>
        <taxon>Clostridia</taxon>
        <taxon>Lachnospirales</taxon>
        <taxon>Lachnospiraceae</taxon>
        <taxon>Anaerocolumna</taxon>
    </lineage>
</organism>
<evidence type="ECO:0000256" key="1">
    <source>
        <dbReference type="ARBA" id="ARBA00022538"/>
    </source>
</evidence>
<dbReference type="InterPro" id="IPR036291">
    <property type="entry name" value="NAD(P)-bd_dom_sf"/>
</dbReference>
<dbReference type="PANTHER" id="PTHR43833">
    <property type="entry name" value="POTASSIUM CHANNEL PROTEIN 2-RELATED-RELATED"/>
    <property type="match status" value="1"/>
</dbReference>
<dbReference type="GO" id="GO:0015079">
    <property type="term" value="F:potassium ion transmembrane transporter activity"/>
    <property type="evidence" value="ECO:0007669"/>
    <property type="project" value="InterPro"/>
</dbReference>
<dbReference type="GO" id="GO:0005886">
    <property type="term" value="C:plasma membrane"/>
    <property type="evidence" value="ECO:0007669"/>
    <property type="project" value="InterPro"/>
</dbReference>
<dbReference type="PRINTS" id="PR00335">
    <property type="entry name" value="KUPTAKETRKA"/>
</dbReference>
<keyword evidence="5" id="KW-1185">Reference proteome</keyword>
<evidence type="ECO:0000256" key="2">
    <source>
        <dbReference type="ARBA" id="ARBA00022958"/>
    </source>
</evidence>
<proteinExistence type="predicted"/>
<protein>
    <submittedName>
        <fullName evidence="4">NAD(P)-binding domain-containing protein</fullName>
    </submittedName>
</protein>
<sequence length="217" mass="24064">MYIIIIGCGRLGSNLAKGLSDDGNDICIIDRDGDKLNGLGSGFNGRRIKGIEFDSDKLLEAGIKKADALIAASPDDNINITVSLIADKIYMVPKIIARINDPDKSYFYNKLGISTINPIQYEIEILKNQLPSESLEIISTLDNNYGIIELLVGKEKDVTVVNIEDKFHCIISGLMKDGAVSLPKKDDRINKGDRIFCTVHKNDKEKLINYLCKEVFL</sequence>
<dbReference type="EMBL" id="CP048000">
    <property type="protein sequence ID" value="QHQ60104.1"/>
    <property type="molecule type" value="Genomic_DNA"/>
</dbReference>
<name>A0A6P1TG41_9FIRM</name>
<dbReference type="Pfam" id="PF02254">
    <property type="entry name" value="TrkA_N"/>
    <property type="match status" value="1"/>
</dbReference>
<dbReference type="InterPro" id="IPR003148">
    <property type="entry name" value="RCK_N"/>
</dbReference>
<dbReference type="InterPro" id="IPR050721">
    <property type="entry name" value="Trk_Ktr_HKT_K-transport"/>
</dbReference>
<dbReference type="SUPFAM" id="SSF51735">
    <property type="entry name" value="NAD(P)-binding Rossmann-fold domains"/>
    <property type="match status" value="1"/>
</dbReference>
<dbReference type="InterPro" id="IPR006036">
    <property type="entry name" value="K_uptake_TrkA"/>
</dbReference>
<dbReference type="AlphaFoldDB" id="A0A6P1TG41"/>
<dbReference type="Gene3D" id="3.40.50.720">
    <property type="entry name" value="NAD(P)-binding Rossmann-like Domain"/>
    <property type="match status" value="1"/>
</dbReference>
<keyword evidence="1" id="KW-0813">Transport</keyword>
<accession>A0A6P1TG41</accession>
<gene>
    <name evidence="4" type="ORF">Ana3638_04315</name>
</gene>
<feature type="domain" description="RCK N-terminal" evidence="3">
    <location>
        <begin position="1"/>
        <end position="123"/>
    </location>
</feature>
<keyword evidence="1" id="KW-0406">Ion transport</keyword>
<reference evidence="4 5" key="1">
    <citation type="submission" date="2020-01" db="EMBL/GenBank/DDBJ databases">
        <title>Genome analysis of Anaerocolumna sp. CBA3638.</title>
        <authorList>
            <person name="Kim J."/>
            <person name="Roh S.W."/>
        </authorList>
    </citation>
    <scope>NUCLEOTIDE SEQUENCE [LARGE SCALE GENOMIC DNA]</scope>
    <source>
        <strain evidence="4 5">CBA3638</strain>
    </source>
</reference>
<evidence type="ECO:0000259" key="3">
    <source>
        <dbReference type="PROSITE" id="PS51201"/>
    </source>
</evidence>